<dbReference type="InterPro" id="IPR029787">
    <property type="entry name" value="Nucleotide_cyclase"/>
</dbReference>
<reference evidence="4 5" key="1">
    <citation type="journal article" date="2019" name="ISME J.">
        <title>Insights into ecological role of a new deltaproteobacterial order Candidatus Acidulodesulfobacterales by metagenomics and metatranscriptomics.</title>
        <authorList>
            <person name="Tan S."/>
            <person name="Liu J."/>
            <person name="Fang Y."/>
            <person name="Hedlund B.P."/>
            <person name="Lian Z.H."/>
            <person name="Huang L.Y."/>
            <person name="Li J.T."/>
            <person name="Huang L.N."/>
            <person name="Li W.J."/>
            <person name="Jiang H.C."/>
            <person name="Dong H.L."/>
            <person name="Shu W.S."/>
        </authorList>
    </citation>
    <scope>NUCLEOTIDE SEQUENCE [LARGE SCALE GENOMIC DNA]</scope>
    <source>
        <strain evidence="4">AP2</strain>
    </source>
</reference>
<dbReference type="Pfam" id="PF00563">
    <property type="entry name" value="EAL"/>
    <property type="match status" value="1"/>
</dbReference>
<dbReference type="InterPro" id="IPR035919">
    <property type="entry name" value="EAL_sf"/>
</dbReference>
<evidence type="ECO:0000256" key="1">
    <source>
        <dbReference type="SAM" id="Coils"/>
    </source>
</evidence>
<feature type="coiled-coil region" evidence="1">
    <location>
        <begin position="751"/>
        <end position="778"/>
    </location>
</feature>
<dbReference type="EMBL" id="SGBC01000004">
    <property type="protein sequence ID" value="RZD15765.1"/>
    <property type="molecule type" value="Genomic_DNA"/>
</dbReference>
<dbReference type="PANTHER" id="PTHR33121">
    <property type="entry name" value="CYCLIC DI-GMP PHOSPHODIESTERASE PDEF"/>
    <property type="match status" value="1"/>
</dbReference>
<evidence type="ECO:0000313" key="4">
    <source>
        <dbReference type="EMBL" id="RZD15765.1"/>
    </source>
</evidence>
<dbReference type="Proteomes" id="UP000316562">
    <property type="component" value="Unassembled WGS sequence"/>
</dbReference>
<dbReference type="InterPro" id="IPR003018">
    <property type="entry name" value="GAF"/>
</dbReference>
<dbReference type="SMART" id="SM00267">
    <property type="entry name" value="GGDEF"/>
    <property type="match status" value="1"/>
</dbReference>
<dbReference type="InterPro" id="IPR029016">
    <property type="entry name" value="GAF-like_dom_sf"/>
</dbReference>
<dbReference type="Gene3D" id="3.30.450.40">
    <property type="match status" value="1"/>
</dbReference>
<dbReference type="PANTHER" id="PTHR33121:SF71">
    <property type="entry name" value="OXYGEN SENSOR PROTEIN DOSP"/>
    <property type="match status" value="1"/>
</dbReference>
<dbReference type="SUPFAM" id="SSF55781">
    <property type="entry name" value="GAF domain-like"/>
    <property type="match status" value="1"/>
</dbReference>
<dbReference type="AlphaFoldDB" id="A0A519BES4"/>
<dbReference type="InterPro" id="IPR050706">
    <property type="entry name" value="Cyclic-di-GMP_PDE-like"/>
</dbReference>
<dbReference type="SUPFAM" id="SSF55073">
    <property type="entry name" value="Nucleotide cyclase"/>
    <property type="match status" value="2"/>
</dbReference>
<dbReference type="InterPro" id="IPR025991">
    <property type="entry name" value="Chemoreceptor_zinc-bind_dom"/>
</dbReference>
<dbReference type="Gene3D" id="3.20.20.450">
    <property type="entry name" value="EAL domain"/>
    <property type="match status" value="1"/>
</dbReference>
<dbReference type="GO" id="GO:0071111">
    <property type="term" value="F:cyclic-guanylate-specific phosphodiesterase activity"/>
    <property type="evidence" value="ECO:0007669"/>
    <property type="project" value="InterPro"/>
</dbReference>
<feature type="domain" description="GGDEF" evidence="3">
    <location>
        <begin position="228"/>
        <end position="391"/>
    </location>
</feature>
<gene>
    <name evidence="4" type="ORF">EVJ46_09605</name>
</gene>
<dbReference type="SMART" id="SM00052">
    <property type="entry name" value="EAL"/>
    <property type="match status" value="1"/>
</dbReference>
<protein>
    <submittedName>
        <fullName evidence="4">EAL domain-containing protein</fullName>
    </submittedName>
</protein>
<dbReference type="PROSITE" id="PS50883">
    <property type="entry name" value="EAL"/>
    <property type="match status" value="1"/>
</dbReference>
<dbReference type="InterPro" id="IPR043128">
    <property type="entry name" value="Rev_trsase/Diguanyl_cyclase"/>
</dbReference>
<name>A0A519BES4_ACIG2</name>
<comment type="caution">
    <text evidence="4">The sequence shown here is derived from an EMBL/GenBank/DDBJ whole genome shotgun (WGS) entry which is preliminary data.</text>
</comment>
<dbReference type="CDD" id="cd01948">
    <property type="entry name" value="EAL"/>
    <property type="match status" value="1"/>
</dbReference>
<dbReference type="Pfam" id="PF00990">
    <property type="entry name" value="GGDEF"/>
    <property type="match status" value="2"/>
</dbReference>
<dbReference type="Gene3D" id="3.30.70.270">
    <property type="match status" value="1"/>
</dbReference>
<feature type="domain" description="EAL" evidence="2">
    <location>
        <begin position="400"/>
        <end position="654"/>
    </location>
</feature>
<dbReference type="CDD" id="cd01949">
    <property type="entry name" value="GGDEF"/>
    <property type="match status" value="1"/>
</dbReference>
<organism evidence="4 5">
    <name type="scientific">Acididesulfobacter guangdongensis</name>
    <dbReference type="NCBI Taxonomy" id="2597225"/>
    <lineage>
        <taxon>Bacteria</taxon>
        <taxon>Deltaproteobacteria</taxon>
        <taxon>Candidatus Acidulodesulfobacterales</taxon>
        <taxon>Candidatus Acididesulfobacter</taxon>
    </lineage>
</organism>
<evidence type="ECO:0000259" key="3">
    <source>
        <dbReference type="PROSITE" id="PS50887"/>
    </source>
</evidence>
<dbReference type="InterPro" id="IPR000160">
    <property type="entry name" value="GGDEF_dom"/>
</dbReference>
<sequence>MQSENAKDVLKSFYKILADSAEAIYFCKDEKELFSDAAKAIVGCGLFTSVWIGAPGKDKVFKYFAAYGPGSEALKFIKIDISNTSEKQTLAASTWKDGKVHFSNERLNDPFFKPHLEFLKKFNWKSAATFPIYKDEKLNAVLAVVSDRTGLFTPETIGLIQRVVKLIETALNKFELHKERIKFDLYKKRALKEIKYAALHDTLTKLPNFELFEHNIKQLQTKAAKSKKSLCIAVLDVDNLQIINEKYGRQTGDDILFAISKKLLLFVKSNNERFKEHAGEQSSKEIIIPAPFIPCCPSRLGADEFGVVFLIEKESDIDILRFSIAELQKELSAPLYAQDNLVRFTISAGVSVCSGCADNLRLEPDTLIRMANQALYKSKSMGKNTINFFDTSEETGIIAYYKETKIIKDALASKEFILYYQPKVNIAAEIITGYEALIRRIDKDGNIISPAEFIPVAEKSDLIVDIGDYVMQAAIKQLEMWVGNGKEWMISVNVSARQLQKPDFLKKLKNALNRCPSVPAGLLQLEITETALLTDLIYTKEIMKECKDIGVTFAMDDFGSGYSSLIYFKELPFELVKIDMAFVRNMLESKDDMLMVQSIISLSEIFNKKVIAEGAETKEQCIVLNMLGCGYIQGYYTGRPIPAEKVIEWANNFRLEEDFKKWLSIRLDIADFSLALAYAEHSEWVKKIRKLCRGEEVSIEGEKIKNYKLCGLGLWYYGYGLKYKYLESYKKIEHEHIKLHDIAYKTMRLCIDGEYEKAQDLLNEIEKIQEKIKIYIMEIAFKIGKHSQ</sequence>
<keyword evidence="1" id="KW-0175">Coiled coil</keyword>
<evidence type="ECO:0000259" key="2">
    <source>
        <dbReference type="PROSITE" id="PS50883"/>
    </source>
</evidence>
<dbReference type="PROSITE" id="PS50887">
    <property type="entry name" value="GGDEF"/>
    <property type="match status" value="1"/>
</dbReference>
<accession>A0A519BES4</accession>
<dbReference type="Pfam" id="PF13682">
    <property type="entry name" value="CZB"/>
    <property type="match status" value="1"/>
</dbReference>
<dbReference type="NCBIfam" id="TIGR00254">
    <property type="entry name" value="GGDEF"/>
    <property type="match status" value="1"/>
</dbReference>
<dbReference type="InterPro" id="IPR001633">
    <property type="entry name" value="EAL_dom"/>
</dbReference>
<evidence type="ECO:0000313" key="5">
    <source>
        <dbReference type="Proteomes" id="UP000316562"/>
    </source>
</evidence>
<proteinExistence type="predicted"/>
<dbReference type="SUPFAM" id="SSF141868">
    <property type="entry name" value="EAL domain-like"/>
    <property type="match status" value="1"/>
</dbReference>
<dbReference type="Pfam" id="PF13185">
    <property type="entry name" value="GAF_2"/>
    <property type="match status" value="1"/>
</dbReference>
<dbReference type="Gene3D" id="1.20.120.30">
    <property type="entry name" value="Aspartate receptor, ligand-binding domain"/>
    <property type="match status" value="1"/>
</dbReference>